<gene>
    <name evidence="1" type="ORF">F4821DRAFT_167858</name>
</gene>
<sequence length="603" mass="65378">MRWQTFTSGLLLTTATVAEARRSFQHVGKKERSMPHDDGSALAHFLATRQVPEPKFANENTTKFSVNGTGIPDVDFDVGESYAGYLPITDNATDTNELFFWFFPSSTVNNTEKEILLWLNGGPGCSSFEGLLQENGPFVWQYGTLKPVPNPWAWNRLTNVVWVEQPVGTGFSRGEVTARGEEDVAAQFLGFWKNFMETFSLQGYKVYIAGESYAGAYCPYIASAMLDQNDTTYYDMSGMIIYDPVLGDDVVQESTTTVPFVDYHKNLMTFNDSFSEYIHGLHDSCGFADYNAKYLTYPPPGPQPPSYSQGVSDECGSLWGVILDEALSINPCFDVYQVATTCPILWDVLGFPGSIGYLPEGGEVYFDREDVKLAIHADVTHKWEECASGDVFVNGRDTSDPSTWKVLPHVIDSTKNVIIGHGTLDMILLPNGTLLSIQNTTWGGQLGFQSPPVEPFFVPFHTLSTADEIYAETDETALGSIAGAGVMGTAHTERGLTFVSIDLSGHMVPQYAPSAAFRHLEFLLGHVDSLSSVKPFSIEPNYPQPAADTLGNGTGPSTFDTGASGSTADTVSAATDKPSSAASVVSSFVALGGVAAAAMLLNL</sequence>
<reference evidence="1 2" key="1">
    <citation type="journal article" date="2022" name="New Phytol.">
        <title>Ecological generalism drives hyperdiversity of secondary metabolite gene clusters in xylarialean endophytes.</title>
        <authorList>
            <person name="Franco M.E.E."/>
            <person name="Wisecaver J.H."/>
            <person name="Arnold A.E."/>
            <person name="Ju Y.M."/>
            <person name="Slot J.C."/>
            <person name="Ahrendt S."/>
            <person name="Moore L.P."/>
            <person name="Eastman K.E."/>
            <person name="Scott K."/>
            <person name="Konkel Z."/>
            <person name="Mondo S.J."/>
            <person name="Kuo A."/>
            <person name="Hayes R.D."/>
            <person name="Haridas S."/>
            <person name="Andreopoulos B."/>
            <person name="Riley R."/>
            <person name="LaButti K."/>
            <person name="Pangilinan J."/>
            <person name="Lipzen A."/>
            <person name="Amirebrahimi M."/>
            <person name="Yan J."/>
            <person name="Adam C."/>
            <person name="Keymanesh K."/>
            <person name="Ng V."/>
            <person name="Louie K."/>
            <person name="Northen T."/>
            <person name="Drula E."/>
            <person name="Henrissat B."/>
            <person name="Hsieh H.M."/>
            <person name="Youens-Clark K."/>
            <person name="Lutzoni F."/>
            <person name="Miadlikowska J."/>
            <person name="Eastwood D.C."/>
            <person name="Hamelin R.C."/>
            <person name="Grigoriev I.V."/>
            <person name="U'Ren J.M."/>
        </authorList>
    </citation>
    <scope>NUCLEOTIDE SEQUENCE [LARGE SCALE GENOMIC DNA]</scope>
    <source>
        <strain evidence="1 2">ER1909</strain>
    </source>
</reference>
<accession>A0ACC0CW54</accession>
<keyword evidence="2" id="KW-1185">Reference proteome</keyword>
<evidence type="ECO:0000313" key="1">
    <source>
        <dbReference type="EMBL" id="KAI6084690.1"/>
    </source>
</evidence>
<dbReference type="Proteomes" id="UP001497680">
    <property type="component" value="Unassembled WGS sequence"/>
</dbReference>
<dbReference type="EMBL" id="MU394334">
    <property type="protein sequence ID" value="KAI6084690.1"/>
    <property type="molecule type" value="Genomic_DNA"/>
</dbReference>
<organism evidence="1 2">
    <name type="scientific">Hypoxylon rubiginosum</name>
    <dbReference type="NCBI Taxonomy" id="110542"/>
    <lineage>
        <taxon>Eukaryota</taxon>
        <taxon>Fungi</taxon>
        <taxon>Dikarya</taxon>
        <taxon>Ascomycota</taxon>
        <taxon>Pezizomycotina</taxon>
        <taxon>Sordariomycetes</taxon>
        <taxon>Xylariomycetidae</taxon>
        <taxon>Xylariales</taxon>
        <taxon>Hypoxylaceae</taxon>
        <taxon>Hypoxylon</taxon>
    </lineage>
</organism>
<comment type="caution">
    <text evidence="1">The sequence shown here is derived from an EMBL/GenBank/DDBJ whole genome shotgun (WGS) entry which is preliminary data.</text>
</comment>
<protein>
    <submittedName>
        <fullName evidence="1">Alpha/beta-hydrolase</fullName>
    </submittedName>
</protein>
<evidence type="ECO:0000313" key="2">
    <source>
        <dbReference type="Proteomes" id="UP001497680"/>
    </source>
</evidence>
<name>A0ACC0CW54_9PEZI</name>
<proteinExistence type="predicted"/>